<evidence type="ECO:0000313" key="4">
    <source>
        <dbReference type="Proteomes" id="UP001215280"/>
    </source>
</evidence>
<evidence type="ECO:0000259" key="2">
    <source>
        <dbReference type="Pfam" id="PF07110"/>
    </source>
</evidence>
<dbReference type="SUPFAM" id="SSF54909">
    <property type="entry name" value="Dimeric alpha+beta barrel"/>
    <property type="match status" value="1"/>
</dbReference>
<dbReference type="EMBL" id="JARJLG010000052">
    <property type="protein sequence ID" value="KAJ7759349.1"/>
    <property type="molecule type" value="Genomic_DNA"/>
</dbReference>
<proteinExistence type="inferred from homology"/>
<gene>
    <name evidence="3" type="ORF">DFH07DRAFT_817310</name>
</gene>
<dbReference type="InterPro" id="IPR009799">
    <property type="entry name" value="EthD_dom"/>
</dbReference>
<evidence type="ECO:0000313" key="3">
    <source>
        <dbReference type="EMBL" id="KAJ7759349.1"/>
    </source>
</evidence>
<keyword evidence="4" id="KW-1185">Reference proteome</keyword>
<feature type="domain" description="EthD" evidence="2">
    <location>
        <begin position="13"/>
        <end position="94"/>
    </location>
</feature>
<name>A0AAD7NFY4_9AGAR</name>
<dbReference type="Gene3D" id="3.30.70.100">
    <property type="match status" value="1"/>
</dbReference>
<accession>A0AAD7NFY4</accession>
<reference evidence="3" key="1">
    <citation type="submission" date="2023-03" db="EMBL/GenBank/DDBJ databases">
        <title>Massive genome expansion in bonnet fungi (Mycena s.s.) driven by repeated elements and novel gene families across ecological guilds.</title>
        <authorList>
            <consortium name="Lawrence Berkeley National Laboratory"/>
            <person name="Harder C.B."/>
            <person name="Miyauchi S."/>
            <person name="Viragh M."/>
            <person name="Kuo A."/>
            <person name="Thoen E."/>
            <person name="Andreopoulos B."/>
            <person name="Lu D."/>
            <person name="Skrede I."/>
            <person name="Drula E."/>
            <person name="Henrissat B."/>
            <person name="Morin E."/>
            <person name="Kohler A."/>
            <person name="Barry K."/>
            <person name="LaButti K."/>
            <person name="Morin E."/>
            <person name="Salamov A."/>
            <person name="Lipzen A."/>
            <person name="Mereny Z."/>
            <person name="Hegedus B."/>
            <person name="Baldrian P."/>
            <person name="Stursova M."/>
            <person name="Weitz H."/>
            <person name="Taylor A."/>
            <person name="Grigoriev I.V."/>
            <person name="Nagy L.G."/>
            <person name="Martin F."/>
            <person name="Kauserud H."/>
        </authorList>
    </citation>
    <scope>NUCLEOTIDE SEQUENCE</scope>
    <source>
        <strain evidence="3">CBHHK188m</strain>
    </source>
</reference>
<comment type="similarity">
    <text evidence="1">Belongs to the tpcK family.</text>
</comment>
<comment type="caution">
    <text evidence="3">The sequence shown here is derived from an EMBL/GenBank/DDBJ whole genome shotgun (WGS) entry which is preliminary data.</text>
</comment>
<organism evidence="3 4">
    <name type="scientific">Mycena maculata</name>
    <dbReference type="NCBI Taxonomy" id="230809"/>
    <lineage>
        <taxon>Eukaryota</taxon>
        <taxon>Fungi</taxon>
        <taxon>Dikarya</taxon>
        <taxon>Basidiomycota</taxon>
        <taxon>Agaricomycotina</taxon>
        <taxon>Agaricomycetes</taxon>
        <taxon>Agaricomycetidae</taxon>
        <taxon>Agaricales</taxon>
        <taxon>Marasmiineae</taxon>
        <taxon>Mycenaceae</taxon>
        <taxon>Mycena</taxon>
    </lineage>
</organism>
<dbReference type="InterPro" id="IPR011008">
    <property type="entry name" value="Dimeric_a/b-barrel"/>
</dbReference>
<dbReference type="Pfam" id="PF07110">
    <property type="entry name" value="EthD"/>
    <property type="match status" value="1"/>
</dbReference>
<evidence type="ECO:0000256" key="1">
    <source>
        <dbReference type="ARBA" id="ARBA00005986"/>
    </source>
</evidence>
<protein>
    <recommendedName>
        <fullName evidence="2">EthD domain-containing protein</fullName>
    </recommendedName>
</protein>
<dbReference type="AlphaFoldDB" id="A0AAD7NFY4"/>
<sequence length="109" mass="12436">MTIRIIALLNHLPHKSFEEFDRHWGQIHRPLIEALPAVKSGLVQYKQFHVSPDTNAALALGLPVLPHDGMVEWQAERPEDLVAIWGCEEMDKVVSSAWRRPTMLKTYGV</sequence>
<dbReference type="GO" id="GO:0016491">
    <property type="term" value="F:oxidoreductase activity"/>
    <property type="evidence" value="ECO:0007669"/>
    <property type="project" value="InterPro"/>
</dbReference>
<dbReference type="Proteomes" id="UP001215280">
    <property type="component" value="Unassembled WGS sequence"/>
</dbReference>